<evidence type="ECO:0000256" key="3">
    <source>
        <dbReference type="ARBA" id="ARBA00038381"/>
    </source>
</evidence>
<evidence type="ECO:0000256" key="2">
    <source>
        <dbReference type="ARBA" id="ARBA00036002"/>
    </source>
</evidence>
<feature type="domain" description="Thioesterase" evidence="7">
    <location>
        <begin position="52"/>
        <end position="126"/>
    </location>
</feature>
<comment type="catalytic activity">
    <reaction evidence="1">
        <text>a fatty acyl-CoA + H2O = a fatty acid + CoA + H(+)</text>
        <dbReference type="Rhea" id="RHEA:16781"/>
        <dbReference type="ChEBI" id="CHEBI:15377"/>
        <dbReference type="ChEBI" id="CHEBI:15378"/>
        <dbReference type="ChEBI" id="CHEBI:28868"/>
        <dbReference type="ChEBI" id="CHEBI:57287"/>
        <dbReference type="ChEBI" id="CHEBI:77636"/>
        <dbReference type="EC" id="3.1.2.20"/>
    </reaction>
</comment>
<dbReference type="RefSeq" id="WP_219203389.1">
    <property type="nucleotide sequence ID" value="NZ_JAHWQX010000005.1"/>
</dbReference>
<dbReference type="PANTHER" id="PTHR43240">
    <property type="entry name" value="1,4-DIHYDROXY-2-NAPHTHOYL-COA THIOESTERASE 1"/>
    <property type="match status" value="1"/>
</dbReference>
<evidence type="ECO:0000256" key="1">
    <source>
        <dbReference type="ARBA" id="ARBA00035880"/>
    </source>
</evidence>
<keyword evidence="9" id="KW-1185">Reference proteome</keyword>
<comment type="similarity">
    <text evidence="3">Belongs to the YigI thioesterase family.</text>
</comment>
<evidence type="ECO:0000313" key="9">
    <source>
        <dbReference type="Proteomes" id="UP001430804"/>
    </source>
</evidence>
<dbReference type="Pfam" id="PF03061">
    <property type="entry name" value="4HBT"/>
    <property type="match status" value="1"/>
</dbReference>
<comment type="caution">
    <text evidence="8">The sequence shown here is derived from an EMBL/GenBank/DDBJ whole genome shotgun (WGS) entry which is preliminary data.</text>
</comment>
<dbReference type="NCBIfam" id="TIGR00369">
    <property type="entry name" value="unchar_dom_1"/>
    <property type="match status" value="1"/>
</dbReference>
<comment type="catalytic activity">
    <reaction evidence="6">
        <text>a medium-chain fatty acyl-CoA + H2O = a medium-chain fatty acid + CoA + H(+)</text>
        <dbReference type="Rhea" id="RHEA:68184"/>
        <dbReference type="ChEBI" id="CHEBI:15377"/>
        <dbReference type="ChEBI" id="CHEBI:15378"/>
        <dbReference type="ChEBI" id="CHEBI:57287"/>
        <dbReference type="ChEBI" id="CHEBI:59558"/>
        <dbReference type="ChEBI" id="CHEBI:90546"/>
    </reaction>
</comment>
<reference evidence="8" key="1">
    <citation type="submission" date="2021-07" db="EMBL/GenBank/DDBJ databases">
        <title>Pseudohoeflea marina sp. nov. a polyhydroxyalcanoate-producing bacterium.</title>
        <authorList>
            <person name="Zheng W."/>
            <person name="Yu S."/>
            <person name="Huang Y."/>
        </authorList>
    </citation>
    <scope>NUCLEOTIDE SEQUENCE</scope>
    <source>
        <strain evidence="8">DP4N28-3</strain>
    </source>
</reference>
<protein>
    <recommendedName>
        <fullName evidence="5">Medium/long-chain acyl-CoA thioesterase YigI</fullName>
        <ecNumber evidence="4">3.1.2.20</ecNumber>
    </recommendedName>
</protein>
<evidence type="ECO:0000259" key="7">
    <source>
        <dbReference type="Pfam" id="PF03061"/>
    </source>
</evidence>
<comment type="catalytic activity">
    <reaction evidence="2">
        <text>a long-chain fatty acyl-CoA + H2O = a long-chain fatty acid + CoA + H(+)</text>
        <dbReference type="Rhea" id="RHEA:67680"/>
        <dbReference type="ChEBI" id="CHEBI:15377"/>
        <dbReference type="ChEBI" id="CHEBI:15378"/>
        <dbReference type="ChEBI" id="CHEBI:57287"/>
        <dbReference type="ChEBI" id="CHEBI:57560"/>
        <dbReference type="ChEBI" id="CHEBI:83139"/>
    </reaction>
</comment>
<dbReference type="EMBL" id="JAHWQX010000005">
    <property type="protein sequence ID" value="MBW3099057.1"/>
    <property type="molecule type" value="Genomic_DNA"/>
</dbReference>
<evidence type="ECO:0000256" key="5">
    <source>
        <dbReference type="ARBA" id="ARBA00040062"/>
    </source>
</evidence>
<evidence type="ECO:0000256" key="6">
    <source>
        <dbReference type="ARBA" id="ARBA00048062"/>
    </source>
</evidence>
<sequence>MIDKPDSRFRQRVEESYSRQNAMRTIGAELTSIEYGTVELEMPFSEALTQQHGFLHAGILSTALDSACGYAALSVMPADAAVLTIEFKINLLSPGRGTRFLFRGEVTKPGNTIIVSDGRAFALDNGPAKLIASMTATMMVVRGREGMAG</sequence>
<dbReference type="Proteomes" id="UP001430804">
    <property type="component" value="Unassembled WGS sequence"/>
</dbReference>
<dbReference type="InterPro" id="IPR006683">
    <property type="entry name" value="Thioestr_dom"/>
</dbReference>
<dbReference type="CDD" id="cd03443">
    <property type="entry name" value="PaaI_thioesterase"/>
    <property type="match status" value="1"/>
</dbReference>
<organism evidence="8 9">
    <name type="scientific">Pseudohoeflea coraliihabitans</name>
    <dbReference type="NCBI Taxonomy" id="2860393"/>
    <lineage>
        <taxon>Bacteria</taxon>
        <taxon>Pseudomonadati</taxon>
        <taxon>Pseudomonadota</taxon>
        <taxon>Alphaproteobacteria</taxon>
        <taxon>Hyphomicrobiales</taxon>
        <taxon>Rhizobiaceae</taxon>
        <taxon>Pseudohoeflea</taxon>
    </lineage>
</organism>
<gene>
    <name evidence="8" type="ORF">KY465_17395</name>
</gene>
<proteinExistence type="inferred from homology"/>
<name>A0ABS6WUE3_9HYPH</name>
<evidence type="ECO:0000313" key="8">
    <source>
        <dbReference type="EMBL" id="MBW3099057.1"/>
    </source>
</evidence>
<dbReference type="EC" id="3.1.2.20" evidence="4"/>
<accession>A0ABS6WUE3</accession>
<evidence type="ECO:0000256" key="4">
    <source>
        <dbReference type="ARBA" id="ARBA00038894"/>
    </source>
</evidence>
<dbReference type="InterPro" id="IPR003736">
    <property type="entry name" value="PAAI_dom"/>
</dbReference>
<dbReference type="PANTHER" id="PTHR43240:SF20">
    <property type="entry name" value="MEDIUM_LONG-CHAIN ACYL-COA THIOESTERASE YIGI"/>
    <property type="match status" value="1"/>
</dbReference>